<dbReference type="STRING" id="1385699.A7A78_02150"/>
<dbReference type="AlphaFoldDB" id="A0A1A9LHS7"/>
<keyword evidence="2" id="KW-1185">Reference proteome</keyword>
<dbReference type="EMBL" id="LXIE01000001">
    <property type="protein sequence ID" value="OAD92733.1"/>
    <property type="molecule type" value="Genomic_DNA"/>
</dbReference>
<proteinExistence type="predicted"/>
<sequence length="63" mass="7160">MDNQIKSGKDVIDEFFAEILNVEGTDESTVNKLIELYGDNKFTDSNIQNALEELKQEAIKPKK</sequence>
<dbReference type="RefSeq" id="WP_068760775.1">
    <property type="nucleotide sequence ID" value="NZ_LXIE01000001.1"/>
</dbReference>
<protein>
    <submittedName>
        <fullName evidence="1">Uncharacterized protein</fullName>
    </submittedName>
</protein>
<evidence type="ECO:0000313" key="2">
    <source>
        <dbReference type="Proteomes" id="UP000077552"/>
    </source>
</evidence>
<dbReference type="Proteomes" id="UP000077552">
    <property type="component" value="Unassembled WGS sequence"/>
</dbReference>
<comment type="caution">
    <text evidence="1">The sequence shown here is derived from an EMBL/GenBank/DDBJ whole genome shotgun (WGS) entry which is preliminary data.</text>
</comment>
<gene>
    <name evidence="1" type="ORF">A7A78_02150</name>
</gene>
<organism evidence="1 2">
    <name type="scientific">Aequorivita soesokkakensis</name>
    <dbReference type="NCBI Taxonomy" id="1385699"/>
    <lineage>
        <taxon>Bacteria</taxon>
        <taxon>Pseudomonadati</taxon>
        <taxon>Bacteroidota</taxon>
        <taxon>Flavobacteriia</taxon>
        <taxon>Flavobacteriales</taxon>
        <taxon>Flavobacteriaceae</taxon>
        <taxon>Aequorivita</taxon>
    </lineage>
</organism>
<dbReference type="OrthoDB" id="771174at2"/>
<accession>A0A1A9LHS7</accession>
<reference evidence="1 2" key="1">
    <citation type="submission" date="2016-05" db="EMBL/GenBank/DDBJ databases">
        <title>Genome sequencing of Vitellibacter soesokkakensis RSSK-12.</title>
        <authorList>
            <person name="Thevarajoo S."/>
            <person name="Selvaratnam C."/>
            <person name="Goh K.M."/>
            <person name="Chan K.-G."/>
            <person name="Chong C.S."/>
        </authorList>
    </citation>
    <scope>NUCLEOTIDE SEQUENCE [LARGE SCALE GENOMIC DNA]</scope>
    <source>
        <strain evidence="1 2">RSSK-12</strain>
    </source>
</reference>
<evidence type="ECO:0000313" key="1">
    <source>
        <dbReference type="EMBL" id="OAD92733.1"/>
    </source>
</evidence>
<name>A0A1A9LHS7_9FLAO</name>